<dbReference type="InterPro" id="IPR042301">
    <property type="entry name" value="GH115_sf"/>
</dbReference>
<keyword evidence="1" id="KW-0378">Hydrolase</keyword>
<gene>
    <name evidence="5" type="ORF">D0Z07_7873</name>
</gene>
<comment type="caution">
    <text evidence="5">The sequence shown here is derived from an EMBL/GenBank/DDBJ whole genome shotgun (WGS) entry which is preliminary data.</text>
</comment>
<dbReference type="Pfam" id="PF17829">
    <property type="entry name" value="GH115_C"/>
    <property type="match status" value="1"/>
</dbReference>
<evidence type="ECO:0000313" key="6">
    <source>
        <dbReference type="Proteomes" id="UP000785200"/>
    </source>
</evidence>
<dbReference type="Gene3D" id="3.30.379.10">
    <property type="entry name" value="Chitobiase/beta-hexosaminidase domain 2-like"/>
    <property type="match status" value="1"/>
</dbReference>
<feature type="domain" description="Gylcosyl hydrolase 115 C-terminal" evidence="4">
    <location>
        <begin position="932"/>
        <end position="1116"/>
    </location>
</feature>
<dbReference type="GO" id="GO:0016787">
    <property type="term" value="F:hydrolase activity"/>
    <property type="evidence" value="ECO:0007669"/>
    <property type="project" value="UniProtKB-KW"/>
</dbReference>
<feature type="compositionally biased region" description="Low complexity" evidence="2">
    <location>
        <begin position="143"/>
        <end position="158"/>
    </location>
</feature>
<protein>
    <recommendedName>
        <fullName evidence="4">Gylcosyl hydrolase 115 C-terminal domain-containing protein</fullName>
    </recommendedName>
</protein>
<evidence type="ECO:0000256" key="2">
    <source>
        <dbReference type="SAM" id="MobiDB-lite"/>
    </source>
</evidence>
<keyword evidence="6" id="KW-1185">Reference proteome</keyword>
<feature type="compositionally biased region" description="Basic and acidic residues" evidence="2">
    <location>
        <begin position="99"/>
        <end position="108"/>
    </location>
</feature>
<dbReference type="PANTHER" id="PTHR37842:SF2">
    <property type="entry name" value="GYLCOSYL HYDROLASE 115 C-TERMINAL DOMAIN-CONTAINING PROTEIN"/>
    <property type="match status" value="1"/>
</dbReference>
<dbReference type="Gene3D" id="2.60.120.1620">
    <property type="match status" value="1"/>
</dbReference>
<evidence type="ECO:0000256" key="1">
    <source>
        <dbReference type="ARBA" id="ARBA00022801"/>
    </source>
</evidence>
<reference evidence="5" key="1">
    <citation type="submission" date="2019-07" db="EMBL/GenBank/DDBJ databases">
        <title>Hyphodiscus hymeniophilus genome sequencing and assembly.</title>
        <authorList>
            <person name="Kramer G."/>
            <person name="Nodwell J."/>
        </authorList>
    </citation>
    <scope>NUCLEOTIDE SEQUENCE</scope>
    <source>
        <strain evidence="5">ATCC 34498</strain>
    </source>
</reference>
<dbReference type="InterPro" id="IPR031924">
    <property type="entry name" value="GH115"/>
</dbReference>
<name>A0A9P6VCH4_9HELO</name>
<evidence type="ECO:0000313" key="5">
    <source>
        <dbReference type="EMBL" id="KAG0645737.1"/>
    </source>
</evidence>
<feature type="compositionally biased region" description="Gly residues" evidence="2">
    <location>
        <begin position="131"/>
        <end position="142"/>
    </location>
</feature>
<dbReference type="EMBL" id="VNKQ01000017">
    <property type="protein sequence ID" value="KAG0645737.1"/>
    <property type="molecule type" value="Genomic_DNA"/>
</dbReference>
<dbReference type="InterPro" id="IPR041437">
    <property type="entry name" value="GH115_C"/>
</dbReference>
<proteinExistence type="predicted"/>
<dbReference type="Pfam" id="PF15979">
    <property type="entry name" value="Glyco_hydro_115"/>
    <property type="match status" value="1"/>
</dbReference>
<organism evidence="5 6">
    <name type="scientific">Hyphodiscus hymeniophilus</name>
    <dbReference type="NCBI Taxonomy" id="353542"/>
    <lineage>
        <taxon>Eukaryota</taxon>
        <taxon>Fungi</taxon>
        <taxon>Dikarya</taxon>
        <taxon>Ascomycota</taxon>
        <taxon>Pezizomycotina</taxon>
        <taxon>Leotiomycetes</taxon>
        <taxon>Helotiales</taxon>
        <taxon>Hyphodiscaceae</taxon>
        <taxon>Hyphodiscus</taxon>
    </lineage>
</organism>
<keyword evidence="3" id="KW-0732">Signal</keyword>
<feature type="compositionally biased region" description="Gly residues" evidence="2">
    <location>
        <begin position="115"/>
        <end position="124"/>
    </location>
</feature>
<accession>A0A9P6VCH4</accession>
<feature type="signal peptide" evidence="3">
    <location>
        <begin position="1"/>
        <end position="18"/>
    </location>
</feature>
<dbReference type="InterPro" id="IPR029018">
    <property type="entry name" value="Hex-like_dom2"/>
</dbReference>
<feature type="region of interest" description="Disordered" evidence="2">
    <location>
        <begin position="77"/>
        <end position="161"/>
    </location>
</feature>
<dbReference type="Gene3D" id="3.20.20.520">
    <property type="entry name" value="Glycosyl hydrolase family 115"/>
    <property type="match status" value="1"/>
</dbReference>
<feature type="chain" id="PRO_5040268146" description="Gylcosyl hydrolase 115 C-terminal domain-containing protein" evidence="3">
    <location>
        <begin position="19"/>
        <end position="1142"/>
    </location>
</feature>
<evidence type="ECO:0000259" key="4">
    <source>
        <dbReference type="Pfam" id="PF17829"/>
    </source>
</evidence>
<dbReference type="Gene3D" id="1.20.58.2150">
    <property type="match status" value="1"/>
</dbReference>
<dbReference type="OrthoDB" id="4849794at2759"/>
<sequence>MKFSPSLLAVLLATGANALGQNQTVSLTAGKGLLQLAGSGLNGQILLSANDWWGVLRVAEDLASDVGKVTGQNLTLGNWMAGGSGKRDLSAENEEEDRNAEGERDVQGRDVPTGPNGGGAGEGGTEFPEGGHVGGWGWGGSSTNGPSGTHPPSSSGHNATKMGSTGTTAYYNFNAVTSFVNYTVGPTQNFTGPTLINNSKAQTVIIAGTVGKSDVISQLISSGKLDVSAIEGQWESFISKVVTDPLPGVSKALVIAGADQRGTIFGLYDVSEQIGVSPWWWFADVPVRKAAGVWALDTIKAQGSPSIKYRGIFINDEQPALANWISANYAPGKYGVGYNHYFYSHVFELLLRLRANYFWPAIWASMFNVDDVENQPLADAYGIVMGTSHTEPMMRATNEWNIFGTEYGGNGQWEYDTNNASLIPFFKYGAQRAVPYGANSLFTVAMRGSGDTAITLTVPEAIEVLNNVVAEQRLILEEVFPETNITDIPQMWCLYKEVQGYYETGMTVPDDITLLFADDNWGNTRYLPLANGTSRSGGSGVYYHFDYVGTPRDYKWINTIQLEKTVEQMQLSYARQADRIWIVNVGDLKPLEIPINHFLDMAYNTPQWGYDSVPTWLNLWATREFGSEVADDLSSVVDRYGMYAARRKYELIDPTIYSVINYNEADAVLAQWATLATDAQAIYDKLDVAARAAFYEMVLQPVLGGQVVNQIYIAAAKNGHNSVQKRNSANTIAENVLELFKEDHNLTQRYHDLLNGKWNHILDQTHLGYEVNYWQQPMRNVLPPLSYVQSLETSLAGNIGVGVEASNATVSGDDSFHANSGNTLVLPPMDPYGPKTRYIDIFARGTAGCQWSLNSSAPYVITTPSSGNTGGNGVDTRVFVSIDWSLAPMAPNSTTVNIDITSSCANNTWGNYPAPNVQVPVNHTSIPSNFTGFIESDGHLAIEAEHTSSTNEVNGVSYITLPGHGRTLSGVTMIPVLAETQPAGKGPVLEYNVFTFTNTSVANVTLHLSPSLNQNGGGFGQYRPLKYAIAFDDETPQTIQFVANVTSELNNPDGWNGAVSDGVWGVSSGNSTTTSHNLSETGAHTLKIWAVEPGVIFQRIIVDLGGVRPSYLGPPESFRAGTDTVGSYDGTNVLGVKVNSTI</sequence>
<dbReference type="Proteomes" id="UP000785200">
    <property type="component" value="Unassembled WGS sequence"/>
</dbReference>
<dbReference type="PANTHER" id="PTHR37842">
    <property type="match status" value="1"/>
</dbReference>
<dbReference type="AlphaFoldDB" id="A0A9P6VCH4"/>
<evidence type="ECO:0000256" key="3">
    <source>
        <dbReference type="SAM" id="SignalP"/>
    </source>
</evidence>